<dbReference type="Proteomes" id="UP000265801">
    <property type="component" value="Unassembled WGS sequence"/>
</dbReference>
<evidence type="ECO:0000256" key="1">
    <source>
        <dbReference type="ARBA" id="ARBA00022723"/>
    </source>
</evidence>
<proteinExistence type="predicted"/>
<evidence type="ECO:0000256" key="2">
    <source>
        <dbReference type="ARBA" id="ARBA00022833"/>
    </source>
</evidence>
<name>A0A3A1QNJ4_9BACI</name>
<dbReference type="PROSITE" id="PS51747">
    <property type="entry name" value="CYT_DCMP_DEAMINASES_2"/>
    <property type="match status" value="1"/>
</dbReference>
<dbReference type="InterPro" id="IPR002125">
    <property type="entry name" value="CMP_dCMP_dom"/>
</dbReference>
<dbReference type="PANTHER" id="PTHR11079">
    <property type="entry name" value="CYTOSINE DEAMINASE FAMILY MEMBER"/>
    <property type="match status" value="1"/>
</dbReference>
<feature type="domain" description="CMP/dCMP-type deaminase" evidence="3">
    <location>
        <begin position="3"/>
        <end position="121"/>
    </location>
</feature>
<dbReference type="InterPro" id="IPR016193">
    <property type="entry name" value="Cytidine_deaminase-like"/>
</dbReference>
<dbReference type="GO" id="GO:0008270">
    <property type="term" value="F:zinc ion binding"/>
    <property type="evidence" value="ECO:0007669"/>
    <property type="project" value="InterPro"/>
</dbReference>
<reference evidence="4 5" key="1">
    <citation type="submission" date="2018-09" db="EMBL/GenBank/DDBJ databases">
        <title>Bacillus saliacetes sp. nov., isolated from Thai shrimp paste (Ka-pi).</title>
        <authorList>
            <person name="Daroonpunt R."/>
            <person name="Tanasupawat S."/>
            <person name="Yiamsombut S."/>
        </authorList>
    </citation>
    <scope>NUCLEOTIDE SEQUENCE [LARGE SCALE GENOMIC DNA]</scope>
    <source>
        <strain evidence="4 5">SKP7-4</strain>
    </source>
</reference>
<dbReference type="Gene3D" id="3.40.140.10">
    <property type="entry name" value="Cytidine Deaminase, domain 2"/>
    <property type="match status" value="1"/>
</dbReference>
<comment type="caution">
    <text evidence="4">The sequence shown here is derived from an EMBL/GenBank/DDBJ whole genome shotgun (WGS) entry which is preliminary data.</text>
</comment>
<dbReference type="PANTHER" id="PTHR11079:SF162">
    <property type="entry name" value="RIBOFLAVIN BIOSYNTHESIS PROTEIN PYRD, CHLOROPLASTIC"/>
    <property type="match status" value="1"/>
</dbReference>
<evidence type="ECO:0000259" key="3">
    <source>
        <dbReference type="PROSITE" id="PS51747"/>
    </source>
</evidence>
<evidence type="ECO:0000313" key="4">
    <source>
        <dbReference type="EMBL" id="RIW28262.1"/>
    </source>
</evidence>
<keyword evidence="5" id="KW-1185">Reference proteome</keyword>
<dbReference type="SUPFAM" id="SSF53927">
    <property type="entry name" value="Cytidine deaminase-like"/>
    <property type="match status" value="1"/>
</dbReference>
<dbReference type="OrthoDB" id="9802676at2"/>
<dbReference type="EMBL" id="QXIR01000046">
    <property type="protein sequence ID" value="RIW28262.1"/>
    <property type="molecule type" value="Genomic_DNA"/>
</dbReference>
<accession>A0A3A1QNJ4</accession>
<dbReference type="InterPro" id="IPR016192">
    <property type="entry name" value="APOBEC/CMP_deaminase_Zn-bd"/>
</dbReference>
<dbReference type="CDD" id="cd01285">
    <property type="entry name" value="nucleoside_deaminase"/>
    <property type="match status" value="1"/>
</dbReference>
<dbReference type="GO" id="GO:0016787">
    <property type="term" value="F:hydrolase activity"/>
    <property type="evidence" value="ECO:0007669"/>
    <property type="project" value="InterPro"/>
</dbReference>
<dbReference type="PROSITE" id="PS00903">
    <property type="entry name" value="CYT_DCMP_DEAMINASES_1"/>
    <property type="match status" value="1"/>
</dbReference>
<organism evidence="4 5">
    <name type="scientific">Bacillus salacetis</name>
    <dbReference type="NCBI Taxonomy" id="2315464"/>
    <lineage>
        <taxon>Bacteria</taxon>
        <taxon>Bacillati</taxon>
        <taxon>Bacillota</taxon>
        <taxon>Bacilli</taxon>
        <taxon>Bacillales</taxon>
        <taxon>Bacillaceae</taxon>
        <taxon>Bacillus</taxon>
    </lineage>
</organism>
<gene>
    <name evidence="4" type="ORF">D3H55_22070</name>
</gene>
<protein>
    <submittedName>
        <fullName evidence="4">Nucleoside deaminase</fullName>
    </submittedName>
</protein>
<dbReference type="AlphaFoldDB" id="A0A3A1QNJ4"/>
<sequence length="217" mass="24226">MWESLPEQWKKCFEEAWTAYCSGSFPIGAAITDENGEVISTGRNKVYEKNYEEGQVCSNKIAHAEINAILKIDNLETNKNRKKYSIYSTMEPCALCFGAIVMSGIKNIHFAAGDGLAGATNLIKANDYIAGKKMAVNGPITDMEIVQLVLKTDFVLRRGHDTERIIAPWKRNCPIGVAIGENWFAKRKLQEAKHTGKPFGDIFDELIIEARARVHTT</sequence>
<keyword evidence="2" id="KW-0862">Zinc</keyword>
<evidence type="ECO:0000313" key="5">
    <source>
        <dbReference type="Proteomes" id="UP000265801"/>
    </source>
</evidence>
<keyword evidence="1" id="KW-0479">Metal-binding</keyword>
<dbReference type="Pfam" id="PF00383">
    <property type="entry name" value="dCMP_cyt_deam_1"/>
    <property type="match status" value="1"/>
</dbReference>